<evidence type="ECO:0000313" key="4">
    <source>
        <dbReference type="EMBL" id="CAD8232599.1"/>
    </source>
</evidence>
<feature type="transmembrane region" description="Helical" evidence="1">
    <location>
        <begin position="150"/>
        <end position="171"/>
    </location>
</feature>
<protein>
    <recommendedName>
        <fullName evidence="6">Transmembrane protein</fullName>
    </recommendedName>
</protein>
<proteinExistence type="predicted"/>
<sequence length="184" mass="21270">MHPTLKKYPDEILEAQDEVTLKAGENFDCIALVQQRARRRHQLRAKVERVVWILTSFCIIYYGDGSVDLVTASTSQSGVLWSWYVLAFLPIGINMWIMCHLVRRHQLQHRGSNWSRKAPWALPASSICGIISFIGFAKLFWHVYGWITPFVEVFLCIGFLMITCFFPDVCFSVTKGDHLKKWNS</sequence>
<feature type="transmembrane region" description="Helical" evidence="1">
    <location>
        <begin position="46"/>
        <end position="63"/>
    </location>
</feature>
<evidence type="ECO:0008006" key="6">
    <source>
        <dbReference type="Google" id="ProtNLM"/>
    </source>
</evidence>
<dbReference type="PANTHER" id="PTHR31134:SF1">
    <property type="entry name" value="TRANSMEMBRANE PROTEIN 128"/>
    <property type="match status" value="1"/>
</dbReference>
<accession>A0A6U0GEQ0</accession>
<evidence type="ECO:0000313" key="2">
    <source>
        <dbReference type="EMBL" id="CAD8232569.1"/>
    </source>
</evidence>
<dbReference type="EMBL" id="HBDY01004445">
    <property type="protein sequence ID" value="CAD8232599.1"/>
    <property type="molecule type" value="Transcribed_RNA"/>
</dbReference>
<keyword evidence="1" id="KW-0472">Membrane</keyword>
<dbReference type="EMBL" id="HBDY01004446">
    <property type="protein sequence ID" value="CAD8232601.1"/>
    <property type="molecule type" value="Transcribed_RNA"/>
</dbReference>
<feature type="transmembrane region" description="Helical" evidence="1">
    <location>
        <begin position="83"/>
        <end position="102"/>
    </location>
</feature>
<evidence type="ECO:0000313" key="5">
    <source>
        <dbReference type="EMBL" id="CAD8232601.1"/>
    </source>
</evidence>
<keyword evidence="1" id="KW-0812">Transmembrane</keyword>
<dbReference type="EMBL" id="HBDY01004433">
    <property type="protein sequence ID" value="CAD8232581.1"/>
    <property type="molecule type" value="Transcribed_RNA"/>
</dbReference>
<reference evidence="3" key="1">
    <citation type="submission" date="2021-01" db="EMBL/GenBank/DDBJ databases">
        <authorList>
            <person name="Corre E."/>
            <person name="Pelletier E."/>
            <person name="Niang G."/>
            <person name="Scheremetjew M."/>
            <person name="Finn R."/>
            <person name="Kale V."/>
            <person name="Holt S."/>
            <person name="Cochrane G."/>
            <person name="Meng A."/>
            <person name="Brown T."/>
            <person name="Cohen L."/>
        </authorList>
    </citation>
    <scope>NUCLEOTIDE SEQUENCE</scope>
    <source>
        <strain evidence="3">RCC1614</strain>
    </source>
</reference>
<dbReference type="PANTHER" id="PTHR31134">
    <property type="entry name" value="TRANSMEMBRANE PROTEIN 128"/>
    <property type="match status" value="1"/>
</dbReference>
<dbReference type="AlphaFoldDB" id="A0A6U0GEQ0"/>
<evidence type="ECO:0000313" key="3">
    <source>
        <dbReference type="EMBL" id="CAD8232581.1"/>
    </source>
</evidence>
<organism evidence="3">
    <name type="scientific">Micromonas pusilla</name>
    <name type="common">Picoplanktonic green alga</name>
    <name type="synonym">Chromulina pusilla</name>
    <dbReference type="NCBI Taxonomy" id="38833"/>
    <lineage>
        <taxon>Eukaryota</taxon>
        <taxon>Viridiplantae</taxon>
        <taxon>Chlorophyta</taxon>
        <taxon>Mamiellophyceae</taxon>
        <taxon>Mamiellales</taxon>
        <taxon>Mamiellaceae</taxon>
        <taxon>Micromonas</taxon>
    </lineage>
</organism>
<feature type="transmembrane region" description="Helical" evidence="1">
    <location>
        <begin position="122"/>
        <end position="144"/>
    </location>
</feature>
<dbReference type="InterPro" id="IPR033579">
    <property type="entry name" value="TMEM128"/>
</dbReference>
<dbReference type="EMBL" id="HBDY01004427">
    <property type="protein sequence ID" value="CAD8232569.1"/>
    <property type="molecule type" value="Transcribed_RNA"/>
</dbReference>
<name>A0A6U0GEQ0_MICPS</name>
<dbReference type="Pfam" id="PF20479">
    <property type="entry name" value="TMEM128"/>
    <property type="match status" value="1"/>
</dbReference>
<keyword evidence="1" id="KW-1133">Transmembrane helix</keyword>
<gene>
    <name evidence="2" type="ORF">MPUS1402_LOCUS3349</name>
    <name evidence="3" type="ORF">MPUS1402_LOCUS3355</name>
    <name evidence="4" type="ORF">MPUS1402_LOCUS3366</name>
    <name evidence="5" type="ORF">MPUS1402_LOCUS3367</name>
</gene>
<evidence type="ECO:0000256" key="1">
    <source>
        <dbReference type="SAM" id="Phobius"/>
    </source>
</evidence>